<feature type="region of interest" description="Disordered" evidence="3">
    <location>
        <begin position="389"/>
        <end position="430"/>
    </location>
</feature>
<dbReference type="GO" id="GO:0035197">
    <property type="term" value="F:siRNA binding"/>
    <property type="evidence" value="ECO:0007669"/>
    <property type="project" value="TreeGrafter"/>
</dbReference>
<dbReference type="PANTHER" id="PTHR46205">
    <property type="entry name" value="LOQUACIOUS, ISOFORM B"/>
    <property type="match status" value="1"/>
</dbReference>
<accession>A0A226EKK0</accession>
<dbReference type="GO" id="GO:0016442">
    <property type="term" value="C:RISC complex"/>
    <property type="evidence" value="ECO:0007669"/>
    <property type="project" value="TreeGrafter"/>
</dbReference>
<feature type="compositionally biased region" description="Acidic residues" evidence="3">
    <location>
        <begin position="390"/>
        <end position="415"/>
    </location>
</feature>
<protein>
    <submittedName>
        <fullName evidence="5">RISC-loading complex subunit tarbp2</fullName>
    </submittedName>
</protein>
<gene>
    <name evidence="5" type="ORF">Fcan01_06778</name>
</gene>
<feature type="compositionally biased region" description="Acidic residues" evidence="3">
    <location>
        <begin position="357"/>
        <end position="371"/>
    </location>
</feature>
<feature type="domain" description="DRBM" evidence="4">
    <location>
        <begin position="146"/>
        <end position="214"/>
    </location>
</feature>
<proteinExistence type="predicted"/>
<dbReference type="AlphaFoldDB" id="A0A226EKK0"/>
<dbReference type="PANTHER" id="PTHR46205:SF3">
    <property type="entry name" value="LOQUACIOUS, ISOFORM B"/>
    <property type="match status" value="1"/>
</dbReference>
<dbReference type="InterPro" id="IPR014720">
    <property type="entry name" value="dsRBD_dom"/>
</dbReference>
<evidence type="ECO:0000259" key="4">
    <source>
        <dbReference type="PROSITE" id="PS50137"/>
    </source>
</evidence>
<evidence type="ECO:0000256" key="3">
    <source>
        <dbReference type="SAM" id="MobiDB-lite"/>
    </source>
</evidence>
<name>A0A226EKK0_FOLCA</name>
<dbReference type="Proteomes" id="UP000198287">
    <property type="component" value="Unassembled WGS sequence"/>
</dbReference>
<dbReference type="GO" id="GO:0005634">
    <property type="term" value="C:nucleus"/>
    <property type="evidence" value="ECO:0007669"/>
    <property type="project" value="TreeGrafter"/>
</dbReference>
<evidence type="ECO:0000313" key="5">
    <source>
        <dbReference type="EMBL" id="OXA57514.1"/>
    </source>
</evidence>
<evidence type="ECO:0000313" key="6">
    <source>
        <dbReference type="Proteomes" id="UP000198287"/>
    </source>
</evidence>
<dbReference type="GO" id="GO:0070920">
    <property type="term" value="P:regulation of regulatory ncRNA processing"/>
    <property type="evidence" value="ECO:0007669"/>
    <property type="project" value="TreeGrafter"/>
</dbReference>
<dbReference type="InterPro" id="IPR051247">
    <property type="entry name" value="RLC_Component"/>
</dbReference>
<dbReference type="Gene3D" id="3.30.160.20">
    <property type="match status" value="2"/>
</dbReference>
<dbReference type="EMBL" id="LNIX01000003">
    <property type="protein sequence ID" value="OXA57514.1"/>
    <property type="molecule type" value="Genomic_DNA"/>
</dbReference>
<sequence>MEKRSPKNAVMIVQELCMKGGKIPVYIEVELPNQVPSVFRTTCTITFEGKTYSAIADANTKKGAKTKACEDMVYNQLSQVLDMNDPATKRILGIIDRREEAVVAAIADQKTESAGPSPSKVAKFNDAEETVDLVVDMLSEYAEKGNPIGDLAAFCDLNKLPEPEYLEGPCCGPPHRRILSMECTIGKLKFRGIHLDKKKAKRIVAEKMMLELRKKFESRQVPSPETKQSAESASASSEKDLPLDEELINLSLEDIKINRKKTFKDFINYSSMEKMKVNEFEELRQIGGPYFQKLVDFTIEINEKYPVVGQPEQQYKEWLELKTSHDNGIVGFFEAIEKELGLLVTTHVVKSRVKEDGETETENLDEDSEDETFERFEFDDDFKMEKFDDYNDEPDEFEMSSDDDSNDEDSNDEDDKDSKRQKESNDEETMSPIIVPRFMIVYRVEIPLTRVRETTVFKFNDDIELGKLDAMVEVLMYLGLMTIG</sequence>
<dbReference type="STRING" id="158441.A0A226EKK0"/>
<dbReference type="GO" id="GO:0070578">
    <property type="term" value="C:RISC-loading complex"/>
    <property type="evidence" value="ECO:0007669"/>
    <property type="project" value="TreeGrafter"/>
</dbReference>
<dbReference type="SMART" id="SM00358">
    <property type="entry name" value="DSRM"/>
    <property type="match status" value="2"/>
</dbReference>
<feature type="region of interest" description="Disordered" evidence="3">
    <location>
        <begin position="352"/>
        <end position="371"/>
    </location>
</feature>
<dbReference type="SUPFAM" id="SSF54768">
    <property type="entry name" value="dsRNA-binding domain-like"/>
    <property type="match status" value="2"/>
</dbReference>
<dbReference type="CDD" id="cd00048">
    <property type="entry name" value="DSRM_SF"/>
    <property type="match status" value="1"/>
</dbReference>
<dbReference type="Pfam" id="PF00035">
    <property type="entry name" value="dsrm"/>
    <property type="match status" value="2"/>
</dbReference>
<comment type="caution">
    <text evidence="5">The sequence shown here is derived from an EMBL/GenBank/DDBJ whole genome shotgun (WGS) entry which is preliminary data.</text>
</comment>
<reference evidence="5 6" key="1">
    <citation type="submission" date="2015-12" db="EMBL/GenBank/DDBJ databases">
        <title>The genome of Folsomia candida.</title>
        <authorList>
            <person name="Faddeeva A."/>
            <person name="Derks M.F."/>
            <person name="Anvar Y."/>
            <person name="Smit S."/>
            <person name="Van Straalen N."/>
            <person name="Roelofs D."/>
        </authorList>
    </citation>
    <scope>NUCLEOTIDE SEQUENCE [LARGE SCALE GENOMIC DNA]</scope>
    <source>
        <strain evidence="5 6">VU population</strain>
        <tissue evidence="5">Whole body</tissue>
    </source>
</reference>
<dbReference type="GO" id="GO:0030422">
    <property type="term" value="P:siRNA processing"/>
    <property type="evidence" value="ECO:0007669"/>
    <property type="project" value="TreeGrafter"/>
</dbReference>
<organism evidence="5 6">
    <name type="scientific">Folsomia candida</name>
    <name type="common">Springtail</name>
    <dbReference type="NCBI Taxonomy" id="158441"/>
    <lineage>
        <taxon>Eukaryota</taxon>
        <taxon>Metazoa</taxon>
        <taxon>Ecdysozoa</taxon>
        <taxon>Arthropoda</taxon>
        <taxon>Hexapoda</taxon>
        <taxon>Collembola</taxon>
        <taxon>Entomobryomorpha</taxon>
        <taxon>Isotomoidea</taxon>
        <taxon>Isotomidae</taxon>
        <taxon>Proisotominae</taxon>
        <taxon>Folsomia</taxon>
    </lineage>
</organism>
<dbReference type="GO" id="GO:0005737">
    <property type="term" value="C:cytoplasm"/>
    <property type="evidence" value="ECO:0007669"/>
    <property type="project" value="TreeGrafter"/>
</dbReference>
<dbReference type="GO" id="GO:0003725">
    <property type="term" value="F:double-stranded RNA binding"/>
    <property type="evidence" value="ECO:0007669"/>
    <property type="project" value="TreeGrafter"/>
</dbReference>
<keyword evidence="6" id="KW-1185">Reference proteome</keyword>
<dbReference type="PROSITE" id="PS50137">
    <property type="entry name" value="DS_RBD"/>
    <property type="match status" value="1"/>
</dbReference>
<dbReference type="OrthoDB" id="7699898at2759"/>
<keyword evidence="1 2" id="KW-0694">RNA-binding</keyword>
<evidence type="ECO:0000256" key="1">
    <source>
        <dbReference type="ARBA" id="ARBA00022884"/>
    </source>
</evidence>
<evidence type="ECO:0000256" key="2">
    <source>
        <dbReference type="PROSITE-ProRule" id="PRU00266"/>
    </source>
</evidence>
<feature type="region of interest" description="Disordered" evidence="3">
    <location>
        <begin position="215"/>
        <end position="239"/>
    </location>
</feature>